<keyword evidence="3 7" id="KW-0812">Transmembrane</keyword>
<dbReference type="Proteomes" id="UP000281547">
    <property type="component" value="Unassembled WGS sequence"/>
</dbReference>
<evidence type="ECO:0000256" key="5">
    <source>
        <dbReference type="ARBA" id="ARBA00023136"/>
    </source>
</evidence>
<evidence type="ECO:0000256" key="7">
    <source>
        <dbReference type="SAM" id="Phobius"/>
    </source>
</evidence>
<feature type="transmembrane region" description="Helical" evidence="7">
    <location>
        <begin position="238"/>
        <end position="260"/>
    </location>
</feature>
<dbReference type="EMBL" id="RZNJ01000001">
    <property type="protein sequence ID" value="RUT35066.1"/>
    <property type="molecule type" value="Genomic_DNA"/>
</dbReference>
<comment type="caution">
    <text evidence="8">The sequence shown here is derived from an EMBL/GenBank/DDBJ whole genome shotgun (WGS) entry which is preliminary data.</text>
</comment>
<feature type="transmembrane region" description="Helical" evidence="7">
    <location>
        <begin position="156"/>
        <end position="178"/>
    </location>
</feature>
<feature type="transmembrane region" description="Helical" evidence="7">
    <location>
        <begin position="297"/>
        <end position="319"/>
    </location>
</feature>
<feature type="transmembrane region" description="Helical" evidence="7">
    <location>
        <begin position="325"/>
        <end position="352"/>
    </location>
</feature>
<keyword evidence="5 7" id="KW-0472">Membrane</keyword>
<evidence type="ECO:0000256" key="4">
    <source>
        <dbReference type="ARBA" id="ARBA00022989"/>
    </source>
</evidence>
<feature type="transmembrane region" description="Helical" evidence="7">
    <location>
        <begin position="126"/>
        <end position="144"/>
    </location>
</feature>
<evidence type="ECO:0000313" key="9">
    <source>
        <dbReference type="Proteomes" id="UP000281547"/>
    </source>
</evidence>
<dbReference type="InterPro" id="IPR002549">
    <property type="entry name" value="AI-2E-like"/>
</dbReference>
<comment type="subcellular location">
    <subcellularLocation>
        <location evidence="1">Membrane</location>
        <topology evidence="1">Multi-pass membrane protein</topology>
    </subcellularLocation>
</comment>
<dbReference type="Pfam" id="PF01594">
    <property type="entry name" value="AI-2E_transport"/>
    <property type="match status" value="1"/>
</dbReference>
<feature type="transmembrane region" description="Helical" evidence="7">
    <location>
        <begin position="99"/>
        <end position="120"/>
    </location>
</feature>
<dbReference type="PANTHER" id="PTHR21716:SF16">
    <property type="entry name" value="BLL1467 PROTEIN"/>
    <property type="match status" value="1"/>
</dbReference>
<proteinExistence type="inferred from homology"/>
<protein>
    <submittedName>
        <fullName evidence="8">AI-2E family transporter</fullName>
    </submittedName>
</protein>
<dbReference type="PANTHER" id="PTHR21716">
    <property type="entry name" value="TRANSMEMBRANE PROTEIN"/>
    <property type="match status" value="1"/>
</dbReference>
<accession>A0A433XLV6</accession>
<feature type="region of interest" description="Disordered" evidence="6">
    <location>
        <begin position="454"/>
        <end position="489"/>
    </location>
</feature>
<dbReference type="AlphaFoldDB" id="A0A433XLV6"/>
<gene>
    <name evidence="8" type="ORF">EMQ25_03695</name>
</gene>
<evidence type="ECO:0000313" key="8">
    <source>
        <dbReference type="EMBL" id="RUT35066.1"/>
    </source>
</evidence>
<feature type="transmembrane region" description="Helical" evidence="7">
    <location>
        <begin position="395"/>
        <end position="417"/>
    </location>
</feature>
<evidence type="ECO:0000256" key="2">
    <source>
        <dbReference type="ARBA" id="ARBA00009773"/>
    </source>
</evidence>
<keyword evidence="9" id="KW-1185">Reference proteome</keyword>
<sequence length="489" mass="53040">MPSTSSSSGDASARRIATASSCPGSVSIMIFFLMCLARGPQKLIPLDDRGAGEASRRGREPRPAGRVYVAEGPPVAIRTSSGRDRALPREMSETHFERVLGNASRIALVLIGAVVLLATLQMGQMFLAPIALSIVIGLMFGPVADMIERHGVPAGVSAAVLVLLFLVMIATFVMAFAMPLSGWIDSLPVIWEKLRSELMNLRAPLEALSGIEEQVKSIFGNSQGMTVSVEDSSPMRDLAMLAPTYLAQIGIFLVSLYFFLATRNAIRLSVLSLCFSRRLRWRVAHVFRDVEQQVSRFLITVSLINLGFGIIVTIAMYAVGMPSPILWGVLGAILNFIPYVGQVIMLTILFAVSIGTQDGWFAILLPIVVYSLINFTESQFVTPHFMGRALTLNPFIIFLSLTFWIWAWGPVGGLVAVPSLLIMQAIITHIIPVRREISAVHQRVNAKTAQDVVAAESTSPCDTDPIVPPAEFDRGATREPGPRGAAPAR</sequence>
<comment type="similarity">
    <text evidence="2">Belongs to the autoinducer-2 exporter (AI-2E) (TC 2.A.86) family.</text>
</comment>
<feature type="transmembrane region" description="Helical" evidence="7">
    <location>
        <begin position="16"/>
        <end position="37"/>
    </location>
</feature>
<evidence type="ECO:0000256" key="3">
    <source>
        <dbReference type="ARBA" id="ARBA00022692"/>
    </source>
</evidence>
<organism evidence="8 9">
    <name type="scientific">Arsenicitalea aurantiaca</name>
    <dbReference type="NCBI Taxonomy" id="1783274"/>
    <lineage>
        <taxon>Bacteria</taxon>
        <taxon>Pseudomonadati</taxon>
        <taxon>Pseudomonadota</taxon>
        <taxon>Alphaproteobacteria</taxon>
        <taxon>Hyphomicrobiales</taxon>
        <taxon>Devosiaceae</taxon>
        <taxon>Arsenicitalea</taxon>
    </lineage>
</organism>
<reference evidence="8 9" key="1">
    <citation type="journal article" date="2016" name="Int. J. Syst. Evol. Microbiol.">
        <title>Arsenicitalea aurantiaca gen. nov., sp. nov., a new member of the family Hyphomicrobiaceae, isolated from high-arsenic sediment.</title>
        <authorList>
            <person name="Mu Y."/>
            <person name="Zhou L."/>
            <person name="Zeng X.C."/>
            <person name="Liu L."/>
            <person name="Pan Y."/>
            <person name="Chen X."/>
            <person name="Wang J."/>
            <person name="Li S."/>
            <person name="Li W.J."/>
            <person name="Wang Y."/>
        </authorList>
    </citation>
    <scope>NUCLEOTIDE SEQUENCE [LARGE SCALE GENOMIC DNA]</scope>
    <source>
        <strain evidence="8 9">42-50</strain>
    </source>
</reference>
<dbReference type="GO" id="GO:0055085">
    <property type="term" value="P:transmembrane transport"/>
    <property type="evidence" value="ECO:0007669"/>
    <property type="project" value="TreeGrafter"/>
</dbReference>
<name>A0A433XLV6_9HYPH</name>
<keyword evidence="4 7" id="KW-1133">Transmembrane helix</keyword>
<feature type="compositionally biased region" description="Basic and acidic residues" evidence="6">
    <location>
        <begin position="471"/>
        <end position="481"/>
    </location>
</feature>
<evidence type="ECO:0000256" key="6">
    <source>
        <dbReference type="SAM" id="MobiDB-lite"/>
    </source>
</evidence>
<dbReference type="GO" id="GO:0016020">
    <property type="term" value="C:membrane"/>
    <property type="evidence" value="ECO:0007669"/>
    <property type="project" value="UniProtKB-SubCell"/>
</dbReference>
<evidence type="ECO:0000256" key="1">
    <source>
        <dbReference type="ARBA" id="ARBA00004141"/>
    </source>
</evidence>
<feature type="transmembrane region" description="Helical" evidence="7">
    <location>
        <begin position="359"/>
        <end position="375"/>
    </location>
</feature>